<dbReference type="EMBL" id="JACRSQ010000008">
    <property type="protein sequence ID" value="MBC8543318.1"/>
    <property type="molecule type" value="Genomic_DNA"/>
</dbReference>
<proteinExistence type="predicted"/>
<feature type="domain" description="Uroporphyrinogen decarboxylase (URO-D)" evidence="1">
    <location>
        <begin position="177"/>
        <end position="376"/>
    </location>
</feature>
<evidence type="ECO:0000313" key="2">
    <source>
        <dbReference type="EMBL" id="MBC8543318.1"/>
    </source>
</evidence>
<comment type="caution">
    <text evidence="2">The sequence shown here is derived from an EMBL/GenBank/DDBJ whole genome shotgun (WGS) entry which is preliminary data.</text>
</comment>
<name>A0A926I1C3_9FIRM</name>
<accession>A0A926I1C3</accession>
<dbReference type="GO" id="GO:0004853">
    <property type="term" value="F:uroporphyrinogen decarboxylase activity"/>
    <property type="evidence" value="ECO:0007669"/>
    <property type="project" value="InterPro"/>
</dbReference>
<dbReference type="Gene3D" id="3.20.20.210">
    <property type="match status" value="1"/>
</dbReference>
<dbReference type="AlphaFoldDB" id="A0A926I1C3"/>
<dbReference type="Pfam" id="PF01208">
    <property type="entry name" value="URO-D"/>
    <property type="match status" value="1"/>
</dbReference>
<sequence>MSLMDGIHACVPRNAMSSGAKKMRDFYEHKPDAGIYQKEFGYYVLDRWKREGYIKETCTQEELDALFGFDPPGRFNLGGLGGCEAAFCPPFEVKVLEDRGEHEVVQDWAGRHVLYFKNRRDGFMPEYLDHPVKDEKTWEENCLWRMDPAAPARYESLSADMAKAQQAAGEGQVLCQTMVGGYMYLRSLMGPLGLLYMFYDNPNLVHSCMRAWFDLADAVIAKHQEFVTLDSLAFDEDICYNHGSLISQDMIREFLFPYYQQLIQNTKRRQLDPSRRLHVELDTDGRSDDVIDLYAGIGMDLLAPFEAASGCDVVRTGREHPDLLISGGFDKRILAHSKEAIDREVERIMPAMKRRGGYIPTCDHGVPEEVSFENYLHYRKRMLEYA</sequence>
<keyword evidence="3" id="KW-1185">Reference proteome</keyword>
<dbReference type="InterPro" id="IPR038071">
    <property type="entry name" value="UROD/MetE-like_sf"/>
</dbReference>
<dbReference type="GO" id="GO:0006779">
    <property type="term" value="P:porphyrin-containing compound biosynthetic process"/>
    <property type="evidence" value="ECO:0007669"/>
    <property type="project" value="InterPro"/>
</dbReference>
<evidence type="ECO:0000313" key="3">
    <source>
        <dbReference type="Proteomes" id="UP000657006"/>
    </source>
</evidence>
<dbReference type="Proteomes" id="UP000657006">
    <property type="component" value="Unassembled WGS sequence"/>
</dbReference>
<dbReference type="InterPro" id="IPR000257">
    <property type="entry name" value="Uroporphyrinogen_deCOase"/>
</dbReference>
<evidence type="ECO:0000259" key="1">
    <source>
        <dbReference type="Pfam" id="PF01208"/>
    </source>
</evidence>
<reference evidence="2" key="1">
    <citation type="submission" date="2020-08" db="EMBL/GenBank/DDBJ databases">
        <title>Genome public.</title>
        <authorList>
            <person name="Liu C."/>
            <person name="Sun Q."/>
        </authorList>
    </citation>
    <scope>NUCLEOTIDE SEQUENCE</scope>
    <source>
        <strain evidence="2">NSJ-32</strain>
    </source>
</reference>
<protein>
    <recommendedName>
        <fullName evidence="1">Uroporphyrinogen decarboxylase (URO-D) domain-containing protein</fullName>
    </recommendedName>
</protein>
<dbReference type="SUPFAM" id="SSF51726">
    <property type="entry name" value="UROD/MetE-like"/>
    <property type="match status" value="1"/>
</dbReference>
<gene>
    <name evidence="2" type="ORF">H8730_07150</name>
</gene>
<organism evidence="2 3">
    <name type="scientific">Bianquea renquensis</name>
    <dbReference type="NCBI Taxonomy" id="2763661"/>
    <lineage>
        <taxon>Bacteria</taxon>
        <taxon>Bacillati</taxon>
        <taxon>Bacillota</taxon>
        <taxon>Clostridia</taxon>
        <taxon>Eubacteriales</taxon>
        <taxon>Bianqueaceae</taxon>
        <taxon>Bianquea</taxon>
    </lineage>
</organism>